<proteinExistence type="predicted"/>
<gene>
    <name evidence="3" type="ORF">FOB72_14200</name>
</gene>
<protein>
    <submittedName>
        <fullName evidence="3">Alpha/beta fold hydrolase</fullName>
    </submittedName>
</protein>
<dbReference type="PANTHER" id="PTHR43433:SF5">
    <property type="entry name" value="AB HYDROLASE-1 DOMAIN-CONTAINING PROTEIN"/>
    <property type="match status" value="1"/>
</dbReference>
<evidence type="ECO:0000256" key="1">
    <source>
        <dbReference type="SAM" id="MobiDB-lite"/>
    </source>
</evidence>
<dbReference type="OrthoDB" id="9793083at2"/>
<organism evidence="3 4">
    <name type="scientific">Cupriavidus pauculus</name>
    <dbReference type="NCBI Taxonomy" id="82633"/>
    <lineage>
        <taxon>Bacteria</taxon>
        <taxon>Pseudomonadati</taxon>
        <taxon>Pseudomonadota</taxon>
        <taxon>Betaproteobacteria</taxon>
        <taxon>Burkholderiales</taxon>
        <taxon>Burkholderiaceae</taxon>
        <taxon>Cupriavidus</taxon>
    </lineage>
</organism>
<evidence type="ECO:0000259" key="2">
    <source>
        <dbReference type="Pfam" id="PF00561"/>
    </source>
</evidence>
<dbReference type="InterPro" id="IPR029058">
    <property type="entry name" value="AB_hydrolase_fold"/>
</dbReference>
<dbReference type="AlphaFoldDB" id="A0A5P2H6J3"/>
<evidence type="ECO:0000313" key="3">
    <source>
        <dbReference type="EMBL" id="QET03085.1"/>
    </source>
</evidence>
<dbReference type="InterPro" id="IPR050471">
    <property type="entry name" value="AB_hydrolase"/>
</dbReference>
<keyword evidence="3" id="KW-0378">Hydrolase</keyword>
<sequence>MASNNDTPNGTPSAEVSRTPSSEPGTRRVHVGDIALQVRVDGTEGPWVVLVHALGANLTLWDDTARHLSGRYRVLRVDLRGHGGSDAPVGAYTMTRLADDIAGAMDALEIDQAHFCGVSVGGMVGQTFAVRYAERLLSLTLVDTISHTPMTAHPMWSNRIGQVEAHGMAGVAEATLERWLTKPFRDAHPEVVERIRAMLLGTPEQGFVGVAQAIMAFDLVNALPRIHVPTLVVVGADDEGSPVAMAESIAKAIPAARLVVLPDAAHLAFIEQPQRFHEAFDAFLGHAACGGQCDIP</sequence>
<feature type="domain" description="AB hydrolase-1" evidence="2">
    <location>
        <begin position="46"/>
        <end position="273"/>
    </location>
</feature>
<dbReference type="RefSeq" id="WP_150373161.1">
    <property type="nucleotide sequence ID" value="NZ_CP044065.1"/>
</dbReference>
<dbReference type="PRINTS" id="PR00111">
    <property type="entry name" value="ABHYDROLASE"/>
</dbReference>
<dbReference type="SUPFAM" id="SSF53474">
    <property type="entry name" value="alpha/beta-Hydrolases"/>
    <property type="match status" value="1"/>
</dbReference>
<dbReference type="InterPro" id="IPR000073">
    <property type="entry name" value="AB_hydrolase_1"/>
</dbReference>
<reference evidence="3 4" key="1">
    <citation type="submission" date="2019-09" db="EMBL/GenBank/DDBJ databases">
        <title>FDA dAtabase for Regulatory Grade micrObial Sequences (FDA-ARGOS): Supporting development and validation of Infectious Disease Dx tests.</title>
        <authorList>
            <person name="Sciortino C."/>
            <person name="Tallon L."/>
            <person name="Sadzewicz L."/>
            <person name="Vavikolanu K."/>
            <person name="Mehta A."/>
            <person name="Aluvathingal J."/>
            <person name="Nadendla S."/>
            <person name="Nandy P."/>
            <person name="Geyer C."/>
            <person name="Yan Y."/>
            <person name="Sichtig H."/>
        </authorList>
    </citation>
    <scope>NUCLEOTIDE SEQUENCE [LARGE SCALE GENOMIC DNA]</scope>
    <source>
        <strain evidence="3 4">FDAARGOS_664</strain>
    </source>
</reference>
<name>A0A5P2H6J3_9BURK</name>
<dbReference type="GO" id="GO:0046503">
    <property type="term" value="P:glycerolipid catabolic process"/>
    <property type="evidence" value="ECO:0007669"/>
    <property type="project" value="TreeGrafter"/>
</dbReference>
<dbReference type="PANTHER" id="PTHR43433">
    <property type="entry name" value="HYDROLASE, ALPHA/BETA FOLD FAMILY PROTEIN"/>
    <property type="match status" value="1"/>
</dbReference>
<feature type="region of interest" description="Disordered" evidence="1">
    <location>
        <begin position="1"/>
        <end position="28"/>
    </location>
</feature>
<feature type="compositionally biased region" description="Polar residues" evidence="1">
    <location>
        <begin position="1"/>
        <end position="24"/>
    </location>
</feature>
<evidence type="ECO:0000313" key="4">
    <source>
        <dbReference type="Proteomes" id="UP000322822"/>
    </source>
</evidence>
<accession>A0A5P2H6J3</accession>
<dbReference type="Proteomes" id="UP000322822">
    <property type="component" value="Chromosome 1"/>
</dbReference>
<dbReference type="GO" id="GO:0004806">
    <property type="term" value="F:triacylglycerol lipase activity"/>
    <property type="evidence" value="ECO:0007669"/>
    <property type="project" value="TreeGrafter"/>
</dbReference>
<dbReference type="EMBL" id="CP044065">
    <property type="protein sequence ID" value="QET03085.1"/>
    <property type="molecule type" value="Genomic_DNA"/>
</dbReference>
<dbReference type="Gene3D" id="3.40.50.1820">
    <property type="entry name" value="alpha/beta hydrolase"/>
    <property type="match status" value="1"/>
</dbReference>
<dbReference type="Pfam" id="PF00561">
    <property type="entry name" value="Abhydrolase_1"/>
    <property type="match status" value="1"/>
</dbReference>